<dbReference type="Gene3D" id="3.40.50.720">
    <property type="entry name" value="NAD(P)-binding Rossmann-like Domain"/>
    <property type="match status" value="1"/>
</dbReference>
<name>A0A672UCL1_STRHB</name>
<accession>A0A672UCL1</accession>
<evidence type="ECO:0000313" key="2">
    <source>
        <dbReference type="Proteomes" id="UP000472266"/>
    </source>
</evidence>
<dbReference type="InterPro" id="IPR036291">
    <property type="entry name" value="NAD(P)-bd_dom_sf"/>
</dbReference>
<protein>
    <submittedName>
        <fullName evidence="1">Uncharacterized protein</fullName>
    </submittedName>
</protein>
<dbReference type="InParanoid" id="A0A672UCL1"/>
<reference evidence="1" key="2">
    <citation type="submission" date="2025-08" db="UniProtKB">
        <authorList>
            <consortium name="Ensembl"/>
        </authorList>
    </citation>
    <scope>IDENTIFICATION</scope>
</reference>
<reference evidence="1 2" key="1">
    <citation type="submission" date="2019-11" db="EMBL/GenBank/DDBJ databases">
        <title>Strigops habroptila (kakapo) genome, bStrHab1, primary haplotype, v2.</title>
        <authorList>
            <person name="Jarvis E.D."/>
            <person name="Howard J."/>
            <person name="Rhie A."/>
            <person name="Phillippy A."/>
            <person name="Korlach J."/>
            <person name="Digby A."/>
            <person name="Iorns D."/>
            <person name="Eason D."/>
            <person name="Robertson B."/>
            <person name="Raemaekers T."/>
            <person name="Howe K."/>
            <person name="Lewin H."/>
            <person name="Damas J."/>
            <person name="Hastie A."/>
            <person name="Tracey A."/>
            <person name="Chow W."/>
            <person name="Fedrigo O."/>
        </authorList>
    </citation>
    <scope>NUCLEOTIDE SEQUENCE [LARGE SCALE GENOMIC DNA]</scope>
</reference>
<keyword evidence="2" id="KW-1185">Reference proteome</keyword>
<reference evidence="1" key="3">
    <citation type="submission" date="2025-09" db="UniProtKB">
        <authorList>
            <consortium name="Ensembl"/>
        </authorList>
    </citation>
    <scope>IDENTIFICATION</scope>
</reference>
<dbReference type="Proteomes" id="UP000472266">
    <property type="component" value="Chromosome 12"/>
</dbReference>
<dbReference type="AlphaFoldDB" id="A0A672UCL1"/>
<dbReference type="Ensembl" id="ENSSHBT00005015076.1">
    <property type="protein sequence ID" value="ENSSHBP00005012502.1"/>
    <property type="gene ID" value="ENSSHBG00005010965.1"/>
</dbReference>
<dbReference type="SUPFAM" id="SSF51735">
    <property type="entry name" value="NAD(P)-binding Rossmann-fold domains"/>
    <property type="match status" value="1"/>
</dbReference>
<organism evidence="1 2">
    <name type="scientific">Strigops habroptila</name>
    <name type="common">Kakapo</name>
    <dbReference type="NCBI Taxonomy" id="2489341"/>
    <lineage>
        <taxon>Eukaryota</taxon>
        <taxon>Metazoa</taxon>
        <taxon>Chordata</taxon>
        <taxon>Craniata</taxon>
        <taxon>Vertebrata</taxon>
        <taxon>Euteleostomi</taxon>
        <taxon>Archelosauria</taxon>
        <taxon>Archosauria</taxon>
        <taxon>Dinosauria</taxon>
        <taxon>Saurischia</taxon>
        <taxon>Theropoda</taxon>
        <taxon>Coelurosauria</taxon>
        <taxon>Aves</taxon>
        <taxon>Neognathae</taxon>
        <taxon>Neoaves</taxon>
        <taxon>Telluraves</taxon>
        <taxon>Australaves</taxon>
        <taxon>Psittaciformes</taxon>
        <taxon>Psittacidae</taxon>
        <taxon>Strigops</taxon>
    </lineage>
</organism>
<proteinExistence type="predicted"/>
<dbReference type="InterPro" id="IPR002347">
    <property type="entry name" value="SDR_fam"/>
</dbReference>
<dbReference type="GeneTree" id="ENSGT00940000165309"/>
<evidence type="ECO:0000313" key="1">
    <source>
        <dbReference type="Ensembl" id="ENSSHBP00005012502.1"/>
    </source>
</evidence>
<sequence>MCYAYLCLFFCVERLWSPEGRWLFFPPFFGIWKVRLFSVSGLYTNTLCDIMLQSDEKRHQGIVDTPLIHSKDLQPLVRGWLSDIPAGRLAQATDLQAAVVYLASEASDYMTGASSNVSKCCLPHFFLPPVKF</sequence>
<dbReference type="Pfam" id="PF13561">
    <property type="entry name" value="adh_short_C2"/>
    <property type="match status" value="1"/>
</dbReference>